<dbReference type="InterPro" id="IPR016186">
    <property type="entry name" value="C-type_lectin-like/link_sf"/>
</dbReference>
<evidence type="ECO:0000259" key="2">
    <source>
        <dbReference type="PROSITE" id="PS50041"/>
    </source>
</evidence>
<dbReference type="InterPro" id="IPR018378">
    <property type="entry name" value="C-type_lectin_CS"/>
</dbReference>
<dbReference type="InterPro" id="IPR001304">
    <property type="entry name" value="C-type_lectin-like"/>
</dbReference>
<dbReference type="PROSITE" id="PS00615">
    <property type="entry name" value="C_TYPE_LECTIN_1"/>
    <property type="match status" value="2"/>
</dbReference>
<dbReference type="PANTHER" id="PTHR45784">
    <property type="entry name" value="C-TYPE LECTIN DOMAIN FAMILY 20 MEMBER A-RELATED"/>
    <property type="match status" value="1"/>
</dbReference>
<gene>
    <name evidence="3" type="ORF">QTP70_014462</name>
</gene>
<dbReference type="EMBL" id="JAUCMX010000029">
    <property type="protein sequence ID" value="KAK3507334.1"/>
    <property type="molecule type" value="Genomic_DNA"/>
</dbReference>
<keyword evidence="1" id="KW-1015">Disulfide bond</keyword>
<feature type="domain" description="C-type lectin" evidence="2">
    <location>
        <begin position="207"/>
        <end position="269"/>
    </location>
</feature>
<evidence type="ECO:0000313" key="3">
    <source>
        <dbReference type="EMBL" id="KAK3507334.1"/>
    </source>
</evidence>
<dbReference type="InterPro" id="IPR016187">
    <property type="entry name" value="CTDL_fold"/>
</dbReference>
<dbReference type="Gene3D" id="3.10.100.10">
    <property type="entry name" value="Mannose-Binding Protein A, subunit A"/>
    <property type="match status" value="4"/>
</dbReference>
<protein>
    <recommendedName>
        <fullName evidence="2">C-type lectin domain-containing protein</fullName>
    </recommendedName>
</protein>
<reference evidence="3" key="1">
    <citation type="submission" date="2023-06" db="EMBL/GenBank/DDBJ databases">
        <title>Male Hemibagrus guttatus genome.</title>
        <authorList>
            <person name="Bian C."/>
        </authorList>
    </citation>
    <scope>NUCLEOTIDE SEQUENCE</scope>
    <source>
        <strain evidence="3">Male_cb2023</strain>
        <tissue evidence="3">Muscle</tissue>
    </source>
</reference>
<dbReference type="Proteomes" id="UP001274896">
    <property type="component" value="Unassembled WGS sequence"/>
</dbReference>
<dbReference type="Pfam" id="PF00059">
    <property type="entry name" value="Lectin_C"/>
    <property type="match status" value="2"/>
</dbReference>
<feature type="domain" description="C-type lectin" evidence="2">
    <location>
        <begin position="90"/>
        <end position="189"/>
    </location>
</feature>
<proteinExistence type="predicted"/>
<dbReference type="PROSITE" id="PS50041">
    <property type="entry name" value="C_TYPE_LECTIN_2"/>
    <property type="match status" value="4"/>
</dbReference>
<dbReference type="PANTHER" id="PTHR45784:SF3">
    <property type="entry name" value="C-TYPE LECTIN DOMAIN FAMILY 4 MEMBER K-LIKE-RELATED"/>
    <property type="match status" value="1"/>
</dbReference>
<dbReference type="SMART" id="SM00034">
    <property type="entry name" value="CLECT"/>
    <property type="match status" value="2"/>
</dbReference>
<comment type="caution">
    <text evidence="3">The sequence shown here is derived from an EMBL/GenBank/DDBJ whole genome shotgun (WGS) entry which is preliminary data.</text>
</comment>
<dbReference type="SUPFAM" id="SSF56436">
    <property type="entry name" value="C-type lectin-like"/>
    <property type="match status" value="4"/>
</dbReference>
<evidence type="ECO:0000313" key="4">
    <source>
        <dbReference type="Proteomes" id="UP001274896"/>
    </source>
</evidence>
<evidence type="ECO:0000256" key="1">
    <source>
        <dbReference type="ARBA" id="ARBA00023157"/>
    </source>
</evidence>
<sequence>MTWAAAVNYCREYYDDIATVASADDWIRLRKEETDKGQPDNLYGKEACASIDQIGEWLDYPCTDLQPFICYNSSATGSNMIVGVASPLLSWYDAQAYCRKYHTDLASSTTATENNQLVQVVLKQGYSWFGLFRHTWKWVDRTFEDATNLEWLGDPSQPNNGGGHEDCGVIYSGLIMDRPCDDLYPFFCHNDIPTGKWQIVKLQVNSGLYNDLDNWYWSYNHLPLKNQSLVNFYPGYPNNAYGTDVCGVIYHDGTWETFNCYYGIPFICYDERNSYANRFVLYTYTYNWFQAQSYCRTYHTDLAYTLTNNDITLAMQRVAQTSYKCIWFGLTRDTWKWSNGRVVSYLPWSALQPDNYNLWENCGMAIDGLLEDEKCTNSHYFVCSAYLNKTQFLKLQVVSDASVLDPAVQSTILDLRETVMPTDLNKTQFLKLQVVSDASVLDPAVQSTILDLITQKLHENGMSVNTTVAWKVQPDESIFYKKEQDKE</sequence>
<feature type="domain" description="C-type lectin" evidence="2">
    <location>
        <begin position="279"/>
        <end position="384"/>
    </location>
</feature>
<organism evidence="3 4">
    <name type="scientific">Hemibagrus guttatus</name>
    <dbReference type="NCBI Taxonomy" id="175788"/>
    <lineage>
        <taxon>Eukaryota</taxon>
        <taxon>Metazoa</taxon>
        <taxon>Chordata</taxon>
        <taxon>Craniata</taxon>
        <taxon>Vertebrata</taxon>
        <taxon>Euteleostomi</taxon>
        <taxon>Actinopterygii</taxon>
        <taxon>Neopterygii</taxon>
        <taxon>Teleostei</taxon>
        <taxon>Ostariophysi</taxon>
        <taxon>Siluriformes</taxon>
        <taxon>Bagridae</taxon>
        <taxon>Hemibagrus</taxon>
    </lineage>
</organism>
<feature type="domain" description="C-type lectin" evidence="2">
    <location>
        <begin position="1"/>
        <end position="71"/>
    </location>
</feature>
<accession>A0AAE0PSS7</accession>
<name>A0AAE0PSS7_9TELE</name>
<keyword evidence="4" id="KW-1185">Reference proteome</keyword>
<dbReference type="AlphaFoldDB" id="A0AAE0PSS7"/>